<reference evidence="1" key="2">
    <citation type="journal article" date="2021" name="Genome Biol. Evol.">
        <title>Developing a high-quality reference genome for a parasitic bivalve with doubly uniparental inheritance (Bivalvia: Unionida).</title>
        <authorList>
            <person name="Smith C.H."/>
        </authorList>
    </citation>
    <scope>NUCLEOTIDE SEQUENCE</scope>
    <source>
        <strain evidence="1">CHS0354</strain>
        <tissue evidence="1">Mantle</tissue>
    </source>
</reference>
<protein>
    <submittedName>
        <fullName evidence="1">Uncharacterized protein</fullName>
    </submittedName>
</protein>
<accession>A0AAE0TCC3</accession>
<dbReference type="EMBL" id="JAEAOA010000230">
    <property type="protein sequence ID" value="KAK3607294.1"/>
    <property type="molecule type" value="Genomic_DNA"/>
</dbReference>
<comment type="caution">
    <text evidence="1">The sequence shown here is derived from an EMBL/GenBank/DDBJ whole genome shotgun (WGS) entry which is preliminary data.</text>
</comment>
<keyword evidence="2" id="KW-1185">Reference proteome</keyword>
<gene>
    <name evidence="1" type="ORF">CHS0354_002919</name>
</gene>
<name>A0AAE0TCC3_9BIVA</name>
<dbReference type="Proteomes" id="UP001195483">
    <property type="component" value="Unassembled WGS sequence"/>
</dbReference>
<proteinExistence type="predicted"/>
<organism evidence="1 2">
    <name type="scientific">Potamilus streckersoni</name>
    <dbReference type="NCBI Taxonomy" id="2493646"/>
    <lineage>
        <taxon>Eukaryota</taxon>
        <taxon>Metazoa</taxon>
        <taxon>Spiralia</taxon>
        <taxon>Lophotrochozoa</taxon>
        <taxon>Mollusca</taxon>
        <taxon>Bivalvia</taxon>
        <taxon>Autobranchia</taxon>
        <taxon>Heteroconchia</taxon>
        <taxon>Palaeoheterodonta</taxon>
        <taxon>Unionida</taxon>
        <taxon>Unionoidea</taxon>
        <taxon>Unionidae</taxon>
        <taxon>Ambleminae</taxon>
        <taxon>Lampsilini</taxon>
        <taxon>Potamilus</taxon>
    </lineage>
</organism>
<evidence type="ECO:0000313" key="2">
    <source>
        <dbReference type="Proteomes" id="UP001195483"/>
    </source>
</evidence>
<sequence length="88" mass="10434">MYLKVEDSVLECLSSFDPCSSRNHEPFPYMPDRCPACEYLTNDRNDLYDLDHDIWYGTEFNMTTRYVSPYGCGTRIPIWMNGLHLHFK</sequence>
<reference evidence="1" key="3">
    <citation type="submission" date="2023-05" db="EMBL/GenBank/DDBJ databases">
        <authorList>
            <person name="Smith C.H."/>
        </authorList>
    </citation>
    <scope>NUCLEOTIDE SEQUENCE</scope>
    <source>
        <strain evidence="1">CHS0354</strain>
        <tissue evidence="1">Mantle</tissue>
    </source>
</reference>
<evidence type="ECO:0000313" key="1">
    <source>
        <dbReference type="EMBL" id="KAK3607294.1"/>
    </source>
</evidence>
<reference evidence="1" key="1">
    <citation type="journal article" date="2021" name="Genome Biol. Evol.">
        <title>A High-Quality Reference Genome for a Parasitic Bivalve with Doubly Uniparental Inheritance (Bivalvia: Unionida).</title>
        <authorList>
            <person name="Smith C.H."/>
        </authorList>
    </citation>
    <scope>NUCLEOTIDE SEQUENCE</scope>
    <source>
        <strain evidence="1">CHS0354</strain>
    </source>
</reference>
<dbReference type="AlphaFoldDB" id="A0AAE0TCC3"/>